<reference evidence="1 2" key="1">
    <citation type="submission" date="2020-05" db="EMBL/GenBank/DDBJ databases">
        <authorList>
            <person name="Campoy J."/>
            <person name="Schneeberger K."/>
            <person name="Spophaly S."/>
        </authorList>
    </citation>
    <scope>NUCLEOTIDE SEQUENCE [LARGE SCALE GENOMIC DNA]</scope>
    <source>
        <strain evidence="1">PruArmRojPasFocal</strain>
    </source>
</reference>
<gene>
    <name evidence="1" type="ORF">CURHAP_LOCUS45821</name>
</gene>
<organism evidence="1 2">
    <name type="scientific">Prunus armeniaca</name>
    <name type="common">Apricot</name>
    <name type="synonym">Armeniaca vulgaris</name>
    <dbReference type="NCBI Taxonomy" id="36596"/>
    <lineage>
        <taxon>Eukaryota</taxon>
        <taxon>Viridiplantae</taxon>
        <taxon>Streptophyta</taxon>
        <taxon>Embryophyta</taxon>
        <taxon>Tracheophyta</taxon>
        <taxon>Spermatophyta</taxon>
        <taxon>Magnoliopsida</taxon>
        <taxon>eudicotyledons</taxon>
        <taxon>Gunneridae</taxon>
        <taxon>Pentapetalae</taxon>
        <taxon>rosids</taxon>
        <taxon>fabids</taxon>
        <taxon>Rosales</taxon>
        <taxon>Rosaceae</taxon>
        <taxon>Amygdaloideae</taxon>
        <taxon>Amygdaleae</taxon>
        <taxon>Prunus</taxon>
    </lineage>
</organism>
<evidence type="ECO:0000313" key="1">
    <source>
        <dbReference type="EMBL" id="CAB4287805.1"/>
    </source>
</evidence>
<dbReference type="EMBL" id="CAEKDK010000007">
    <property type="protein sequence ID" value="CAB4287805.1"/>
    <property type="molecule type" value="Genomic_DNA"/>
</dbReference>
<name>A0A6J5VKA7_PRUAR</name>
<proteinExistence type="predicted"/>
<accession>A0A6J5VKA7</accession>
<sequence>MVKQTLGRAIQLADQVAKALDRAVVRSTDKSFIPKLKSKAEQLAGLLRQLSSIDLGTYPPRTCDHRQRRTRPR</sequence>
<evidence type="ECO:0000313" key="2">
    <source>
        <dbReference type="Proteomes" id="UP000507222"/>
    </source>
</evidence>
<protein>
    <submittedName>
        <fullName evidence="1">Uncharacterized protein</fullName>
    </submittedName>
</protein>
<dbReference type="AlphaFoldDB" id="A0A6J5VKA7"/>
<dbReference type="Proteomes" id="UP000507222">
    <property type="component" value="Unassembled WGS sequence"/>
</dbReference>